<keyword evidence="4 5" id="KW-0472">Membrane</keyword>
<comment type="subcellular location">
    <subcellularLocation>
        <location evidence="1">Membrane</location>
        <topology evidence="1">Single-pass membrane protein</topology>
    </subcellularLocation>
</comment>
<evidence type="ECO:0000256" key="4">
    <source>
        <dbReference type="ARBA" id="ARBA00023136"/>
    </source>
</evidence>
<evidence type="ECO:0000256" key="2">
    <source>
        <dbReference type="ARBA" id="ARBA00022692"/>
    </source>
</evidence>
<keyword evidence="6" id="KW-0732">Signal</keyword>
<evidence type="ECO:0000256" key="5">
    <source>
        <dbReference type="SAM" id="Phobius"/>
    </source>
</evidence>
<evidence type="ECO:0000313" key="8">
    <source>
        <dbReference type="Proteomes" id="UP000236333"/>
    </source>
</evidence>
<evidence type="ECO:0000313" key="7">
    <source>
        <dbReference type="EMBL" id="PNH05819.1"/>
    </source>
</evidence>
<dbReference type="Proteomes" id="UP000236333">
    <property type="component" value="Unassembled WGS sequence"/>
</dbReference>
<dbReference type="GO" id="GO:0016020">
    <property type="term" value="C:membrane"/>
    <property type="evidence" value="ECO:0007669"/>
    <property type="project" value="UniProtKB-SubCell"/>
</dbReference>
<dbReference type="InterPro" id="IPR012879">
    <property type="entry name" value="CCDC47"/>
</dbReference>
<protein>
    <submittedName>
        <fullName evidence="7">Uncharacterized protein</fullName>
    </submittedName>
</protein>
<keyword evidence="2 5" id="KW-0812">Transmembrane</keyword>
<dbReference type="GO" id="GO:0005783">
    <property type="term" value="C:endoplasmic reticulum"/>
    <property type="evidence" value="ECO:0007669"/>
    <property type="project" value="InterPro"/>
</dbReference>
<gene>
    <name evidence="7" type="ORF">TSOC_007894</name>
</gene>
<dbReference type="GO" id="GO:0032469">
    <property type="term" value="P:endoplasmic reticulum calcium ion homeostasis"/>
    <property type="evidence" value="ECO:0007669"/>
    <property type="project" value="InterPro"/>
</dbReference>
<comment type="caution">
    <text evidence="7">The sequence shown here is derived from an EMBL/GenBank/DDBJ whole genome shotgun (WGS) entry which is preliminary data.</text>
</comment>
<dbReference type="AlphaFoldDB" id="A0A2J7ZZY6"/>
<evidence type="ECO:0000256" key="1">
    <source>
        <dbReference type="ARBA" id="ARBA00004167"/>
    </source>
</evidence>
<sequence length="201" mass="21566">MPQLRRRSLWLAVLVAIAVIALASADQGVELEGFDAPGDAVAADSASGAPDNQQNPSECREQCAAEGEAPKPRAALSRRQLMHPPKRQGYALEIAAGVLLATYTLIAFFGTRANTKIAEAWAQAFCKGEGALFPRQFALCGAGDVNLTGARTPLLKETSSVFKFYASGRRHCEGCMCTLALKNRPDLMGWLLHLFSPMEAS</sequence>
<name>A0A2J7ZZY6_9CHLO</name>
<dbReference type="PANTHER" id="PTHR12883:SF0">
    <property type="entry name" value="PAT COMPLEX SUBUNIT CCDC47"/>
    <property type="match status" value="1"/>
</dbReference>
<feature type="chain" id="PRO_5014342410" evidence="6">
    <location>
        <begin position="26"/>
        <end position="201"/>
    </location>
</feature>
<evidence type="ECO:0000256" key="6">
    <source>
        <dbReference type="SAM" id="SignalP"/>
    </source>
</evidence>
<dbReference type="EMBL" id="PGGS01000277">
    <property type="protein sequence ID" value="PNH05819.1"/>
    <property type="molecule type" value="Genomic_DNA"/>
</dbReference>
<evidence type="ECO:0000256" key="3">
    <source>
        <dbReference type="ARBA" id="ARBA00022989"/>
    </source>
</evidence>
<dbReference type="OrthoDB" id="10039147at2759"/>
<feature type="signal peptide" evidence="6">
    <location>
        <begin position="1"/>
        <end position="25"/>
    </location>
</feature>
<organism evidence="7 8">
    <name type="scientific">Tetrabaena socialis</name>
    <dbReference type="NCBI Taxonomy" id="47790"/>
    <lineage>
        <taxon>Eukaryota</taxon>
        <taxon>Viridiplantae</taxon>
        <taxon>Chlorophyta</taxon>
        <taxon>core chlorophytes</taxon>
        <taxon>Chlorophyceae</taxon>
        <taxon>CS clade</taxon>
        <taxon>Chlamydomonadales</taxon>
        <taxon>Tetrabaenaceae</taxon>
        <taxon>Tetrabaena</taxon>
    </lineage>
</organism>
<accession>A0A2J7ZZY6</accession>
<dbReference type="GO" id="GO:0005509">
    <property type="term" value="F:calcium ion binding"/>
    <property type="evidence" value="ECO:0007669"/>
    <property type="project" value="InterPro"/>
</dbReference>
<dbReference type="PANTHER" id="PTHR12883">
    <property type="entry name" value="ADIPOCYTE-SPECIFIC PROTEIN 4-RELATED"/>
    <property type="match status" value="1"/>
</dbReference>
<dbReference type="Pfam" id="PF07946">
    <property type="entry name" value="CCDC47"/>
    <property type="match status" value="1"/>
</dbReference>
<proteinExistence type="predicted"/>
<feature type="transmembrane region" description="Helical" evidence="5">
    <location>
        <begin position="90"/>
        <end position="109"/>
    </location>
</feature>
<keyword evidence="8" id="KW-1185">Reference proteome</keyword>
<keyword evidence="3 5" id="KW-1133">Transmembrane helix</keyword>
<reference evidence="7 8" key="1">
    <citation type="journal article" date="2017" name="Mol. Biol. Evol.">
        <title>The 4-celled Tetrabaena socialis nuclear genome reveals the essential components for genetic control of cell number at the origin of multicellularity in the volvocine lineage.</title>
        <authorList>
            <person name="Featherston J."/>
            <person name="Arakaki Y."/>
            <person name="Hanschen E.R."/>
            <person name="Ferris P.J."/>
            <person name="Michod R.E."/>
            <person name="Olson B.J.S.C."/>
            <person name="Nozaki H."/>
            <person name="Durand P.M."/>
        </authorList>
    </citation>
    <scope>NUCLEOTIDE SEQUENCE [LARGE SCALE GENOMIC DNA]</scope>
    <source>
        <strain evidence="7 8">NIES-571</strain>
    </source>
</reference>